<accession>A0A1H8ZV75</accession>
<organism evidence="7 8">
    <name type="scientific">Ectothiorhodospira magna</name>
    <dbReference type="NCBI Taxonomy" id="867345"/>
    <lineage>
        <taxon>Bacteria</taxon>
        <taxon>Pseudomonadati</taxon>
        <taxon>Pseudomonadota</taxon>
        <taxon>Gammaproteobacteria</taxon>
        <taxon>Chromatiales</taxon>
        <taxon>Ectothiorhodospiraceae</taxon>
        <taxon>Ectothiorhodospira</taxon>
    </lineage>
</organism>
<comment type="pathway">
    <text evidence="1">Carotenoid biosynthesis; phytoene biosynthesis.</text>
</comment>
<dbReference type="SUPFAM" id="SSF48576">
    <property type="entry name" value="Terpenoid synthases"/>
    <property type="match status" value="1"/>
</dbReference>
<evidence type="ECO:0000256" key="6">
    <source>
        <dbReference type="SAM" id="MobiDB-lite"/>
    </source>
</evidence>
<dbReference type="SFLD" id="SFLDS00005">
    <property type="entry name" value="Isoprenoid_Synthase_Type_I"/>
    <property type="match status" value="1"/>
</dbReference>
<dbReference type="AlphaFoldDB" id="A0A1H8ZV75"/>
<keyword evidence="8" id="KW-1185">Reference proteome</keyword>
<gene>
    <name evidence="7" type="ORF">SAMN05421693_10382</name>
</gene>
<keyword evidence="3" id="KW-0808">Transferase</keyword>
<dbReference type="InterPro" id="IPR044843">
    <property type="entry name" value="Trans_IPPS_bact-type"/>
</dbReference>
<protein>
    <submittedName>
        <fullName evidence="7">Phytoene synthase</fullName>
    </submittedName>
</protein>
<dbReference type="Pfam" id="PF00494">
    <property type="entry name" value="SQS_PSY"/>
    <property type="match status" value="1"/>
</dbReference>
<dbReference type="EMBL" id="FOFO01000003">
    <property type="protein sequence ID" value="SEP68376.1"/>
    <property type="molecule type" value="Genomic_DNA"/>
</dbReference>
<name>A0A1H8ZV75_9GAMM</name>
<proteinExistence type="inferred from homology"/>
<dbReference type="PANTHER" id="PTHR31480">
    <property type="entry name" value="BIFUNCTIONAL LYCOPENE CYCLASE/PHYTOENE SYNTHASE"/>
    <property type="match status" value="1"/>
</dbReference>
<dbReference type="Gene3D" id="1.10.600.10">
    <property type="entry name" value="Farnesyl Diphosphate Synthase"/>
    <property type="match status" value="1"/>
</dbReference>
<dbReference type="FunFam" id="1.10.600.10:FF:000020">
    <property type="entry name" value="Phytoene synthase"/>
    <property type="match status" value="1"/>
</dbReference>
<evidence type="ECO:0000313" key="8">
    <source>
        <dbReference type="Proteomes" id="UP000199496"/>
    </source>
</evidence>
<comment type="cofactor">
    <cofactor evidence="5">
        <name>ATP</name>
        <dbReference type="ChEBI" id="CHEBI:30616"/>
    </cofactor>
</comment>
<sequence length="378" mass="42019">MIKFISSEKRMSRRVADAAACRSLLCDGSRSFYAASLFLPQHIRRPATAMYAFCRLADDAIDLDERGDGLERMQARLDAIYDGKPMDIPADRAFTEVVRRYSIPKALPQALLEGFEWDTQGHRYPDLASLEAYGSRVAGTVGAMMTLVMGVRSPDALARACDLGVAMQLTNIARDVGEDARNGRIYLPLNWLQEKGIDPDEFLANPRFTPEMGEIVQRLLKAADVLYARGAVGIHALPPSCRKGMQAAAALYSEIGREVERNGCDSISRRAVTSPTRKVLALYAMSRRWGRGDLHVVKEILSEDPLEANRFLVDAVREQETLTQEIRPQGVGMGRVEDRIMWLHNLFQRLEQQDRRSSRSNHRASPRTGSGGGTPVAG</sequence>
<dbReference type="GO" id="GO:0016117">
    <property type="term" value="P:carotenoid biosynthetic process"/>
    <property type="evidence" value="ECO:0007669"/>
    <property type="project" value="UniProtKB-KW"/>
</dbReference>
<evidence type="ECO:0000256" key="1">
    <source>
        <dbReference type="ARBA" id="ARBA00004684"/>
    </source>
</evidence>
<dbReference type="PROSITE" id="PS01045">
    <property type="entry name" value="SQUALEN_PHYTOEN_SYN_2"/>
    <property type="match status" value="1"/>
</dbReference>
<evidence type="ECO:0000256" key="3">
    <source>
        <dbReference type="ARBA" id="ARBA00022679"/>
    </source>
</evidence>
<dbReference type="OrthoDB" id="9807580at2"/>
<dbReference type="GO" id="GO:0051996">
    <property type="term" value="F:squalene synthase [NAD(P)H] activity"/>
    <property type="evidence" value="ECO:0007669"/>
    <property type="project" value="InterPro"/>
</dbReference>
<keyword evidence="4" id="KW-0125">Carotenoid biosynthesis</keyword>
<dbReference type="InterPro" id="IPR033904">
    <property type="entry name" value="Trans_IPPS_HH"/>
</dbReference>
<reference evidence="7 8" key="1">
    <citation type="submission" date="2016-10" db="EMBL/GenBank/DDBJ databases">
        <authorList>
            <person name="de Groot N.N."/>
        </authorList>
    </citation>
    <scope>NUCLEOTIDE SEQUENCE [LARGE SCALE GENOMIC DNA]</scope>
    <source>
        <strain evidence="7 8">B7-7</strain>
    </source>
</reference>
<dbReference type="Proteomes" id="UP000199496">
    <property type="component" value="Unassembled WGS sequence"/>
</dbReference>
<feature type="compositionally biased region" description="Gly residues" evidence="6">
    <location>
        <begin position="369"/>
        <end position="378"/>
    </location>
</feature>
<evidence type="ECO:0000256" key="2">
    <source>
        <dbReference type="ARBA" id="ARBA00006251"/>
    </source>
</evidence>
<comment type="similarity">
    <text evidence="2">Belongs to the phytoene/squalene synthase family.</text>
</comment>
<evidence type="ECO:0000256" key="5">
    <source>
        <dbReference type="ARBA" id="ARBA00053028"/>
    </source>
</evidence>
<dbReference type="CDD" id="cd00683">
    <property type="entry name" value="Trans_IPPS_HH"/>
    <property type="match status" value="1"/>
</dbReference>
<evidence type="ECO:0000313" key="7">
    <source>
        <dbReference type="EMBL" id="SEP68376.1"/>
    </source>
</evidence>
<dbReference type="SFLD" id="SFLDG01212">
    <property type="entry name" value="Phytoene_synthase_like"/>
    <property type="match status" value="1"/>
</dbReference>
<dbReference type="InterPro" id="IPR008949">
    <property type="entry name" value="Isoprenoid_synthase_dom_sf"/>
</dbReference>
<dbReference type="STRING" id="867345.SAMN05421693_10382"/>
<dbReference type="SFLD" id="SFLDG01018">
    <property type="entry name" value="Squalene/Phytoene_Synthase_Lik"/>
    <property type="match status" value="1"/>
</dbReference>
<dbReference type="GO" id="GO:0004311">
    <property type="term" value="F:geranylgeranyl diphosphate synthase activity"/>
    <property type="evidence" value="ECO:0007669"/>
    <property type="project" value="InterPro"/>
</dbReference>
<evidence type="ECO:0000256" key="4">
    <source>
        <dbReference type="ARBA" id="ARBA00022746"/>
    </source>
</evidence>
<dbReference type="InterPro" id="IPR019845">
    <property type="entry name" value="Squalene/phytoene_synthase_CS"/>
</dbReference>
<dbReference type="InterPro" id="IPR002060">
    <property type="entry name" value="Squ/phyt_synthse"/>
</dbReference>
<feature type="region of interest" description="Disordered" evidence="6">
    <location>
        <begin position="353"/>
        <end position="378"/>
    </location>
</feature>